<feature type="domain" description="ABC-type glycine betaine transport system substrate-binding" evidence="1">
    <location>
        <begin position="37"/>
        <end position="303"/>
    </location>
</feature>
<evidence type="ECO:0000313" key="2">
    <source>
        <dbReference type="EMBL" id="PKR77256.1"/>
    </source>
</evidence>
<dbReference type="Gene3D" id="3.40.190.10">
    <property type="entry name" value="Periplasmic binding protein-like II"/>
    <property type="match status" value="1"/>
</dbReference>
<proteinExistence type="predicted"/>
<dbReference type="GO" id="GO:0022857">
    <property type="term" value="F:transmembrane transporter activity"/>
    <property type="evidence" value="ECO:0007669"/>
    <property type="project" value="InterPro"/>
</dbReference>
<keyword evidence="3" id="KW-1185">Reference proteome</keyword>
<accession>A0A2I0QSF4</accession>
<dbReference type="Gene3D" id="3.40.190.120">
    <property type="entry name" value="Osmoprotection protein (prox), domain 2"/>
    <property type="match status" value="1"/>
</dbReference>
<evidence type="ECO:0000259" key="1">
    <source>
        <dbReference type="Pfam" id="PF04069"/>
    </source>
</evidence>
<gene>
    <name evidence="2" type="ORF">CEY16_10995</name>
</gene>
<dbReference type="PROSITE" id="PS51257">
    <property type="entry name" value="PROKAR_LIPOPROTEIN"/>
    <property type="match status" value="1"/>
</dbReference>
<dbReference type="OrthoDB" id="9801163at2"/>
<dbReference type="InterPro" id="IPR007210">
    <property type="entry name" value="ABC_Gly_betaine_transp_sub-bd"/>
</dbReference>
<dbReference type="EMBL" id="PJNH01000003">
    <property type="protein sequence ID" value="PKR77256.1"/>
    <property type="molecule type" value="Genomic_DNA"/>
</dbReference>
<dbReference type="SUPFAM" id="SSF53850">
    <property type="entry name" value="Periplasmic binding protein-like II"/>
    <property type="match status" value="1"/>
</dbReference>
<dbReference type="Pfam" id="PF04069">
    <property type="entry name" value="OpuAC"/>
    <property type="match status" value="1"/>
</dbReference>
<organism evidence="2 3">
    <name type="scientific">Halalkalibacillus sediminis</name>
    <dbReference type="NCBI Taxonomy" id="2018042"/>
    <lineage>
        <taxon>Bacteria</taxon>
        <taxon>Bacillati</taxon>
        <taxon>Bacillota</taxon>
        <taxon>Bacilli</taxon>
        <taxon>Bacillales</taxon>
        <taxon>Bacillaceae</taxon>
        <taxon>Halalkalibacillus</taxon>
    </lineage>
</organism>
<name>A0A2I0QSF4_9BACI</name>
<dbReference type="RefSeq" id="WP_101332084.1">
    <property type="nucleotide sequence ID" value="NZ_PJNH01000003.1"/>
</dbReference>
<evidence type="ECO:0000313" key="3">
    <source>
        <dbReference type="Proteomes" id="UP000243524"/>
    </source>
</evidence>
<protein>
    <submittedName>
        <fullName evidence="2">Glycine/betaine ABC transporter substrate-binding protein</fullName>
    </submittedName>
</protein>
<dbReference type="CDD" id="cd13528">
    <property type="entry name" value="PBP2_osmoprotectants"/>
    <property type="match status" value="1"/>
</dbReference>
<comment type="caution">
    <text evidence="2">The sequence shown here is derived from an EMBL/GenBank/DDBJ whole genome shotgun (WGS) entry which is preliminary data.</text>
</comment>
<reference evidence="2 3" key="1">
    <citation type="submission" date="2017-06" db="EMBL/GenBank/DDBJ databases">
        <title>the draft geome sequence of Illustriluteabacillus marina B3227.</title>
        <authorList>
            <person name="He R.-H."/>
            <person name="Du Z.-J."/>
        </authorList>
    </citation>
    <scope>NUCLEOTIDE SEQUENCE [LARGE SCALE GENOMIC DNA]</scope>
    <source>
        <strain evidence="2 3">B3227</strain>
    </source>
</reference>
<dbReference type="Proteomes" id="UP000243524">
    <property type="component" value="Unassembled WGS sequence"/>
</dbReference>
<dbReference type="AlphaFoldDB" id="A0A2I0QSF4"/>
<dbReference type="GO" id="GO:0043190">
    <property type="term" value="C:ATP-binding cassette (ABC) transporter complex"/>
    <property type="evidence" value="ECO:0007669"/>
    <property type="project" value="InterPro"/>
</dbReference>
<sequence>MKKNIAVLFTAILLIGLLSACGVLGGGSDSDSESGGTVTIGGKPWTEQYILPYIIGIHLEENTDFDVQYEEGLGEVAILTPAIDDGDIDVYVEYTGTGLEAVLNEQAEEGESADSVYDRVKEGYEEEFNVTWLEPLGFENTYTLAYHPDSGYDADTYSDLVETSKNEDMIFGAPHAFYEREGDGYDAMLEVYPFEFTETESLDANVMYEALESQEVDLIPAFTTDGRIERYNLETTEDDQGFFPKYDAVPLVRQEALDENPGLKEAINELAGQISEEEMQEMNARVDIDGDEHQTVAREFLKEKGIIE</sequence>